<evidence type="ECO:0000313" key="1">
    <source>
        <dbReference type="EMBL" id="KAI5313033.1"/>
    </source>
</evidence>
<proteinExistence type="predicted"/>
<dbReference type="AlphaFoldDB" id="A0AAD4UVH0"/>
<keyword evidence="2" id="KW-1185">Reference proteome</keyword>
<organism evidence="1 2">
    <name type="scientific">Prunus dulcis</name>
    <name type="common">Almond</name>
    <name type="synonym">Amygdalus dulcis</name>
    <dbReference type="NCBI Taxonomy" id="3755"/>
    <lineage>
        <taxon>Eukaryota</taxon>
        <taxon>Viridiplantae</taxon>
        <taxon>Streptophyta</taxon>
        <taxon>Embryophyta</taxon>
        <taxon>Tracheophyta</taxon>
        <taxon>Spermatophyta</taxon>
        <taxon>Magnoliopsida</taxon>
        <taxon>eudicotyledons</taxon>
        <taxon>Gunneridae</taxon>
        <taxon>Pentapetalae</taxon>
        <taxon>rosids</taxon>
        <taxon>fabids</taxon>
        <taxon>Rosales</taxon>
        <taxon>Rosaceae</taxon>
        <taxon>Amygdaloideae</taxon>
        <taxon>Amygdaleae</taxon>
        <taxon>Prunus</taxon>
    </lineage>
</organism>
<accession>A0AAD4UVH0</accession>
<protein>
    <submittedName>
        <fullName evidence="1">Uncharacterized protein</fullName>
    </submittedName>
</protein>
<comment type="caution">
    <text evidence="1">The sequence shown here is derived from an EMBL/GenBank/DDBJ whole genome shotgun (WGS) entry which is preliminary data.</text>
</comment>
<dbReference type="EMBL" id="JAJFAZ020000008">
    <property type="protein sequence ID" value="KAI5313033.1"/>
    <property type="molecule type" value="Genomic_DNA"/>
</dbReference>
<gene>
    <name evidence="1" type="ORF">L3X38_042207</name>
</gene>
<reference evidence="1 2" key="1">
    <citation type="journal article" date="2022" name="G3 (Bethesda)">
        <title>Whole-genome sequence and methylome profiling of the almond [Prunus dulcis (Mill.) D.A. Webb] cultivar 'Nonpareil'.</title>
        <authorList>
            <person name="D'Amico-Willman K.M."/>
            <person name="Ouma W.Z."/>
            <person name="Meulia T."/>
            <person name="Sideli G.M."/>
            <person name="Gradziel T.M."/>
            <person name="Fresnedo-Ramirez J."/>
        </authorList>
    </citation>
    <scope>NUCLEOTIDE SEQUENCE [LARGE SCALE GENOMIC DNA]</scope>
    <source>
        <strain evidence="1">Clone GOH B32 T37-40</strain>
    </source>
</reference>
<sequence>MLGIDRILPNRQLEHEKWVRNHTSFIGIGGRRREIEGGEVRMTLAGSLPFFGEIAAANSGRWLGLEEDDGPVILVPALSSSVARGENGRLSLCTKNPISYSENLTRTPDFTGTQNLEKLVFEGCTNIVKIHPSIASLK</sequence>
<evidence type="ECO:0000313" key="2">
    <source>
        <dbReference type="Proteomes" id="UP001054821"/>
    </source>
</evidence>
<name>A0AAD4UVH0_PRUDU</name>
<dbReference type="Proteomes" id="UP001054821">
    <property type="component" value="Chromosome 8"/>
</dbReference>